<proteinExistence type="predicted"/>
<dbReference type="Proteomes" id="UP000255233">
    <property type="component" value="Unassembled WGS sequence"/>
</dbReference>
<evidence type="ECO:0000313" key="2">
    <source>
        <dbReference type="EMBL" id="SUE34606.1"/>
    </source>
</evidence>
<dbReference type="PANTHER" id="PTHR36179:SF2">
    <property type="entry name" value="LUD DOMAIN-CONTAINING PROTEIN"/>
    <property type="match status" value="1"/>
</dbReference>
<evidence type="ECO:0000313" key="3">
    <source>
        <dbReference type="Proteomes" id="UP000255233"/>
    </source>
</evidence>
<keyword evidence="3" id="KW-1185">Reference proteome</keyword>
<dbReference type="PANTHER" id="PTHR36179">
    <property type="entry name" value="LUD_DOM DOMAIN-CONTAINING PROTEIN"/>
    <property type="match status" value="1"/>
</dbReference>
<dbReference type="InterPro" id="IPR024185">
    <property type="entry name" value="FTHF_cligase-like_sf"/>
</dbReference>
<sequence>MADHTFDYWQRRLDDLAGILEKHGFAAEMAATAADARDRIRRAAEEMRPKSVGYADSRTLRAAGVIDMLRADPRWEFIDGFDRSKSRAENLERRRQALMTDLFLTGVNAITEQGTLVWLDMVGNRIGGVAFGPRKVILVAGRNKLTGSLEEAMRRIRTVAAPLNARAHEHFRTPCQITSRCHDCSSPDRICNTWLAMERCYPKERIRVILVNEDLGY</sequence>
<dbReference type="RefSeq" id="WP_027291551.1">
    <property type="nucleotide sequence ID" value="NZ_UGVL01000001.1"/>
</dbReference>
<name>A0A379MT54_9BACT</name>
<evidence type="ECO:0000259" key="1">
    <source>
        <dbReference type="Pfam" id="PF02589"/>
    </source>
</evidence>
<reference evidence="2 3" key="1">
    <citation type="submission" date="2018-06" db="EMBL/GenBank/DDBJ databases">
        <authorList>
            <consortium name="Pathogen Informatics"/>
            <person name="Doyle S."/>
        </authorList>
    </citation>
    <scope>NUCLEOTIDE SEQUENCE [LARGE SCALE GENOMIC DNA]</scope>
    <source>
        <strain evidence="2 3">NCTC11190</strain>
    </source>
</reference>
<dbReference type="AlphaFoldDB" id="A0A379MT54"/>
<dbReference type="EMBL" id="UGVL01000001">
    <property type="protein sequence ID" value="SUE34606.1"/>
    <property type="molecule type" value="Genomic_DNA"/>
</dbReference>
<dbReference type="Pfam" id="PF02589">
    <property type="entry name" value="LUD_dom"/>
    <property type="match status" value="1"/>
</dbReference>
<protein>
    <submittedName>
        <fullName evidence="2">Uncharacterized ACR, YkgG family COG1556</fullName>
    </submittedName>
</protein>
<dbReference type="SUPFAM" id="SSF100950">
    <property type="entry name" value="NagB/RpiA/CoA transferase-like"/>
    <property type="match status" value="1"/>
</dbReference>
<dbReference type="Gene3D" id="3.40.50.10420">
    <property type="entry name" value="NagB/RpiA/CoA transferase-like"/>
    <property type="match status" value="1"/>
</dbReference>
<organism evidence="2 3">
    <name type="scientific">Rikenella microfusus</name>
    <dbReference type="NCBI Taxonomy" id="28139"/>
    <lineage>
        <taxon>Bacteria</taxon>
        <taxon>Pseudomonadati</taxon>
        <taxon>Bacteroidota</taxon>
        <taxon>Bacteroidia</taxon>
        <taxon>Bacteroidales</taxon>
        <taxon>Rikenellaceae</taxon>
        <taxon>Rikenella</taxon>
    </lineage>
</organism>
<dbReference type="InterPro" id="IPR003741">
    <property type="entry name" value="LUD_dom"/>
</dbReference>
<gene>
    <name evidence="2" type="ORF">NCTC11190_01838</name>
</gene>
<dbReference type="STRING" id="880526.GCA_000427365_01982"/>
<dbReference type="InterPro" id="IPR037171">
    <property type="entry name" value="NagB/RpiA_transferase-like"/>
</dbReference>
<dbReference type="OrthoDB" id="9809147at2"/>
<feature type="domain" description="LUD" evidence="1">
    <location>
        <begin position="18"/>
        <end position="211"/>
    </location>
</feature>
<accession>A0A379MT54</accession>